<name>A0ABU7QB79_9ACTN</name>
<protein>
    <submittedName>
        <fullName evidence="1">Uncharacterized protein</fullName>
    </submittedName>
</protein>
<sequence length="139" mass="14852">MARVYAAAADLQDYTGQAPPADADQLLTRATRMLEAQVLRMCWYDVDADGMPTNATVLEAIRRAVCAQVQWWGELGDSIGAAGVGWGSVAIGSVNLGRSVTSVSGSDSAARQIAPQVWDELQSPDFTEDVFRLGAVCSW</sequence>
<dbReference type="RefSeq" id="WP_330815420.1">
    <property type="nucleotide sequence ID" value="NZ_JAZBJO010000045.1"/>
</dbReference>
<organism evidence="1 2">
    <name type="scientific">Streptomyces asiaticus subsp. ignotus</name>
    <dbReference type="NCBI Taxonomy" id="3098222"/>
    <lineage>
        <taxon>Bacteria</taxon>
        <taxon>Bacillati</taxon>
        <taxon>Actinomycetota</taxon>
        <taxon>Actinomycetes</taxon>
        <taxon>Kitasatosporales</taxon>
        <taxon>Streptomycetaceae</taxon>
        <taxon>Streptomyces</taxon>
        <taxon>Streptomyces violaceusniger group</taxon>
    </lineage>
</organism>
<proteinExistence type="predicted"/>
<keyword evidence="2" id="KW-1185">Reference proteome</keyword>
<evidence type="ECO:0000313" key="2">
    <source>
        <dbReference type="Proteomes" id="UP001354709"/>
    </source>
</evidence>
<evidence type="ECO:0000313" key="1">
    <source>
        <dbReference type="EMBL" id="MEE4598223.1"/>
    </source>
</evidence>
<dbReference type="EMBL" id="JAZBJO010000045">
    <property type="protein sequence ID" value="MEE4598223.1"/>
    <property type="molecule type" value="Genomic_DNA"/>
</dbReference>
<reference evidence="1 2" key="1">
    <citation type="submission" date="2023-11" db="EMBL/GenBank/DDBJ databases">
        <title>30 novel species of actinomycetes from the DSMZ collection.</title>
        <authorList>
            <person name="Nouioui I."/>
        </authorList>
    </citation>
    <scope>NUCLEOTIDE SEQUENCE [LARGE SCALE GENOMIC DNA]</scope>
    <source>
        <strain evidence="1 2">DSM 41524</strain>
    </source>
</reference>
<accession>A0ABU7QB79</accession>
<comment type="caution">
    <text evidence="1">The sequence shown here is derived from an EMBL/GenBank/DDBJ whole genome shotgun (WGS) entry which is preliminary data.</text>
</comment>
<gene>
    <name evidence="1" type="ORF">V2J94_41380</name>
</gene>
<dbReference type="Proteomes" id="UP001354709">
    <property type="component" value="Unassembled WGS sequence"/>
</dbReference>